<gene>
    <name evidence="12" type="ORF">LWI28_015634</name>
</gene>
<comment type="subcellular location">
    <subcellularLocation>
        <location evidence="1">Membrane</location>
        <topology evidence="1">Multi-pass membrane protein</topology>
    </subcellularLocation>
</comment>
<evidence type="ECO:0000259" key="11">
    <source>
        <dbReference type="Pfam" id="PF00999"/>
    </source>
</evidence>
<evidence type="ECO:0000256" key="8">
    <source>
        <dbReference type="ARBA" id="ARBA00023136"/>
    </source>
</evidence>
<dbReference type="Proteomes" id="UP001064489">
    <property type="component" value="Chromosome 6"/>
</dbReference>
<feature type="transmembrane region" description="Helical" evidence="9">
    <location>
        <begin position="202"/>
        <end position="219"/>
    </location>
</feature>
<evidence type="ECO:0000256" key="1">
    <source>
        <dbReference type="ARBA" id="ARBA00004141"/>
    </source>
</evidence>
<dbReference type="InterPro" id="IPR038770">
    <property type="entry name" value="Na+/solute_symporter_sf"/>
</dbReference>
<dbReference type="GO" id="GO:0015386">
    <property type="term" value="F:potassium:proton antiporter activity"/>
    <property type="evidence" value="ECO:0007669"/>
    <property type="project" value="InterPro"/>
</dbReference>
<dbReference type="Gene3D" id="1.20.1530.20">
    <property type="match status" value="1"/>
</dbReference>
<dbReference type="Pfam" id="PF00999">
    <property type="entry name" value="Na_H_Exchanger"/>
    <property type="match status" value="1"/>
</dbReference>
<keyword evidence="13" id="KW-1185">Reference proteome</keyword>
<dbReference type="PANTHER" id="PTHR16254:SF14">
    <property type="entry name" value="TRANSMEMBRANE AND COILED-COIL DOMAIN-CONTAINING PROTEIN 3"/>
    <property type="match status" value="1"/>
</dbReference>
<dbReference type="GO" id="GO:0016020">
    <property type="term" value="C:membrane"/>
    <property type="evidence" value="ECO:0007669"/>
    <property type="project" value="UniProtKB-SubCell"/>
</dbReference>
<feature type="transmembrane region" description="Helical" evidence="9">
    <location>
        <begin position="152"/>
        <end position="171"/>
    </location>
</feature>
<feature type="transmembrane region" description="Helical" evidence="9">
    <location>
        <begin position="445"/>
        <end position="464"/>
    </location>
</feature>
<feature type="domain" description="Cation/H+ exchanger transmembrane" evidence="11">
    <location>
        <begin position="160"/>
        <end position="526"/>
    </location>
</feature>
<evidence type="ECO:0000313" key="13">
    <source>
        <dbReference type="Proteomes" id="UP001064489"/>
    </source>
</evidence>
<keyword evidence="3" id="KW-0050">Antiport</keyword>
<feature type="chain" id="PRO_5042159126" description="Cation/H+ exchanger transmembrane domain-containing protein" evidence="10">
    <location>
        <begin position="21"/>
        <end position="557"/>
    </location>
</feature>
<feature type="transmembrane region" description="Helical" evidence="9">
    <location>
        <begin position="506"/>
        <end position="525"/>
    </location>
</feature>
<organism evidence="12 13">
    <name type="scientific">Acer negundo</name>
    <name type="common">Box elder</name>
    <dbReference type="NCBI Taxonomy" id="4023"/>
    <lineage>
        <taxon>Eukaryota</taxon>
        <taxon>Viridiplantae</taxon>
        <taxon>Streptophyta</taxon>
        <taxon>Embryophyta</taxon>
        <taxon>Tracheophyta</taxon>
        <taxon>Spermatophyta</taxon>
        <taxon>Magnoliopsida</taxon>
        <taxon>eudicotyledons</taxon>
        <taxon>Gunneridae</taxon>
        <taxon>Pentapetalae</taxon>
        <taxon>rosids</taxon>
        <taxon>malvids</taxon>
        <taxon>Sapindales</taxon>
        <taxon>Sapindaceae</taxon>
        <taxon>Hippocastanoideae</taxon>
        <taxon>Acereae</taxon>
        <taxon>Acer</taxon>
    </lineage>
</organism>
<keyword evidence="2" id="KW-0813">Transport</keyword>
<feature type="transmembrane region" description="Helical" evidence="9">
    <location>
        <begin position="476"/>
        <end position="494"/>
    </location>
</feature>
<feature type="transmembrane region" description="Helical" evidence="9">
    <location>
        <begin position="333"/>
        <end position="355"/>
    </location>
</feature>
<evidence type="ECO:0000256" key="9">
    <source>
        <dbReference type="SAM" id="Phobius"/>
    </source>
</evidence>
<feature type="transmembrane region" description="Helical" evidence="9">
    <location>
        <begin position="420"/>
        <end position="439"/>
    </location>
</feature>
<dbReference type="InterPro" id="IPR045158">
    <property type="entry name" value="KEA4/5/6-like"/>
</dbReference>
<keyword evidence="7" id="KW-0406">Ion transport</keyword>
<feature type="transmembrane region" description="Helical" evidence="9">
    <location>
        <begin position="264"/>
        <end position="282"/>
    </location>
</feature>
<dbReference type="AlphaFoldDB" id="A0AAD5NZQ8"/>
<sequence>MRIFLTVFIVVSLLYCFASAEPVIDSDSEINATVTESINASLSRPKEDSFADIIDRALEKEFNETDQNEATDPGSFNNSVAGQQAVLETVARVKSKKNETKEDKSFQFHHVFNLDNENGAEETPTLIDRKDNVFIISNPKSKYPVLQLDLRLISDLVVVIVSATCGGIAFACAGQPVITGYLLAGSIIGPGGFSFVSEMVQVETVAQFGVIFLLFALGLEFSTTKIRVVRAVAILGGLLQIFLFMCLCGIIASLCGGKPSEGVFVGVLLSMSSTAVVLKFLMERNSISALHGQVTVGTLILQDCAVGLLFALLPVLGGTSGVLQGVISMTKSLVMLLTFLSILTILSRTCVPWFLKLMISLSSQTNELYQLASVAFCLLVAWCSDKLGLSLELGSFAAGVMISTTDLAQHTLEQVEPIRNFFAALFLASIGMLIHVHFLWNHVDILLAAVLLVIVVKTIVVGTVVKGFGYNNKTSILVGMSLAQIGEFAFVLLSRASNLHLVEGKLYLLLLGTTALSLVTTPLLFKLIPAVINLGVLLRWFSPDSSSEVLKSAKEVD</sequence>
<evidence type="ECO:0000256" key="3">
    <source>
        <dbReference type="ARBA" id="ARBA00022449"/>
    </source>
</evidence>
<keyword evidence="4 9" id="KW-0812">Transmembrane</keyword>
<protein>
    <recommendedName>
        <fullName evidence="11">Cation/H+ exchanger transmembrane domain-containing protein</fullName>
    </recommendedName>
</protein>
<keyword evidence="8 9" id="KW-0472">Membrane</keyword>
<accession>A0AAD5NZQ8</accession>
<evidence type="ECO:0000256" key="4">
    <source>
        <dbReference type="ARBA" id="ARBA00022692"/>
    </source>
</evidence>
<dbReference type="PANTHER" id="PTHR16254">
    <property type="entry name" value="POTASSIUM/PROTON ANTIPORTER-RELATED"/>
    <property type="match status" value="1"/>
</dbReference>
<proteinExistence type="predicted"/>
<dbReference type="InterPro" id="IPR006153">
    <property type="entry name" value="Cation/H_exchanger_TM"/>
</dbReference>
<evidence type="ECO:0000313" key="12">
    <source>
        <dbReference type="EMBL" id="KAI9191928.1"/>
    </source>
</evidence>
<feature type="signal peptide" evidence="10">
    <location>
        <begin position="1"/>
        <end position="20"/>
    </location>
</feature>
<evidence type="ECO:0000256" key="10">
    <source>
        <dbReference type="SAM" id="SignalP"/>
    </source>
</evidence>
<reference evidence="12" key="1">
    <citation type="journal article" date="2022" name="Plant J.">
        <title>Strategies of tolerance reflected in two North American maple genomes.</title>
        <authorList>
            <person name="McEvoy S.L."/>
            <person name="Sezen U.U."/>
            <person name="Trouern-Trend A."/>
            <person name="McMahon S.M."/>
            <person name="Schaberg P.G."/>
            <person name="Yang J."/>
            <person name="Wegrzyn J.L."/>
            <person name="Swenson N.G."/>
        </authorList>
    </citation>
    <scope>NUCLEOTIDE SEQUENCE</scope>
    <source>
        <strain evidence="12">91603</strain>
    </source>
</reference>
<keyword evidence="6 9" id="KW-1133">Transmembrane helix</keyword>
<reference evidence="12" key="2">
    <citation type="submission" date="2023-02" db="EMBL/GenBank/DDBJ databases">
        <authorList>
            <person name="Swenson N.G."/>
            <person name="Wegrzyn J.L."/>
            <person name="Mcevoy S.L."/>
        </authorList>
    </citation>
    <scope>NUCLEOTIDE SEQUENCE</scope>
    <source>
        <strain evidence="12">91603</strain>
        <tissue evidence="12">Leaf</tissue>
    </source>
</reference>
<keyword evidence="5 10" id="KW-0732">Signal</keyword>
<evidence type="ECO:0000256" key="5">
    <source>
        <dbReference type="ARBA" id="ARBA00022729"/>
    </source>
</evidence>
<evidence type="ECO:0000256" key="6">
    <source>
        <dbReference type="ARBA" id="ARBA00022989"/>
    </source>
</evidence>
<name>A0AAD5NZQ8_ACENE</name>
<evidence type="ECO:0000256" key="2">
    <source>
        <dbReference type="ARBA" id="ARBA00022448"/>
    </source>
</evidence>
<evidence type="ECO:0000256" key="7">
    <source>
        <dbReference type="ARBA" id="ARBA00023065"/>
    </source>
</evidence>
<feature type="transmembrane region" description="Helical" evidence="9">
    <location>
        <begin position="231"/>
        <end position="252"/>
    </location>
</feature>
<dbReference type="EMBL" id="JAJSOW010000004">
    <property type="protein sequence ID" value="KAI9191928.1"/>
    <property type="molecule type" value="Genomic_DNA"/>
</dbReference>
<comment type="caution">
    <text evidence="12">The sequence shown here is derived from an EMBL/GenBank/DDBJ whole genome shotgun (WGS) entry which is preliminary data.</text>
</comment>